<name>A0A086L6X1_TOXGO</name>
<dbReference type="GO" id="GO:0004772">
    <property type="term" value="F:sterol O-acyltransferase activity"/>
    <property type="evidence" value="ECO:0007669"/>
    <property type="project" value="UniProtKB-EC"/>
</dbReference>
<comment type="caution">
    <text evidence="7">The sequence shown here is derived from an EMBL/GenBank/DDBJ whole genome shotgun (WGS) entry which is preliminary data.</text>
</comment>
<feature type="compositionally biased region" description="Basic and acidic residues" evidence="5">
    <location>
        <begin position="203"/>
        <end position="213"/>
    </location>
</feature>
<evidence type="ECO:0000256" key="2">
    <source>
        <dbReference type="ARBA" id="ARBA00022679"/>
    </source>
</evidence>
<evidence type="ECO:0000313" key="8">
    <source>
        <dbReference type="Proteomes" id="UP000028838"/>
    </source>
</evidence>
<dbReference type="PANTHER" id="PTHR10408">
    <property type="entry name" value="STEROL O-ACYLTRANSFERASE"/>
    <property type="match status" value="1"/>
</dbReference>
<evidence type="ECO:0000256" key="1">
    <source>
        <dbReference type="ARBA" id="ARBA00004477"/>
    </source>
</evidence>
<keyword evidence="3" id="KW-0256">Endoplasmic reticulum</keyword>
<keyword evidence="4 7" id="KW-0012">Acyltransferase</keyword>
<dbReference type="OrthoDB" id="10039049at2759"/>
<organism evidence="7 8">
    <name type="scientific">Toxoplasma gondii FOU</name>
    <dbReference type="NCBI Taxonomy" id="943167"/>
    <lineage>
        <taxon>Eukaryota</taxon>
        <taxon>Sar</taxon>
        <taxon>Alveolata</taxon>
        <taxon>Apicomplexa</taxon>
        <taxon>Conoidasida</taxon>
        <taxon>Coccidia</taxon>
        <taxon>Eucoccidiorida</taxon>
        <taxon>Eimeriorina</taxon>
        <taxon>Sarcocystidae</taxon>
        <taxon>Toxoplasma</taxon>
    </lineage>
</organism>
<evidence type="ECO:0000256" key="6">
    <source>
        <dbReference type="SAM" id="Phobius"/>
    </source>
</evidence>
<feature type="transmembrane region" description="Helical" evidence="6">
    <location>
        <begin position="149"/>
        <end position="172"/>
    </location>
</feature>
<dbReference type="EMBL" id="AEYH02001153">
    <property type="protein sequence ID" value="KFG52389.1"/>
    <property type="molecule type" value="Genomic_DNA"/>
</dbReference>
<evidence type="ECO:0000256" key="5">
    <source>
        <dbReference type="SAM" id="MobiDB-lite"/>
    </source>
</evidence>
<evidence type="ECO:0000313" key="7">
    <source>
        <dbReference type="EMBL" id="KFG52389.1"/>
    </source>
</evidence>
<dbReference type="InterPro" id="IPR014371">
    <property type="entry name" value="Oat_ACAT_DAG_ARE"/>
</dbReference>
<dbReference type="EC" id="2.3.1.26" evidence="7"/>
<proteinExistence type="predicted"/>
<gene>
    <name evidence="7" type="ORF">TGFOU_263710B</name>
</gene>
<keyword evidence="2 7" id="KW-0808">Transferase</keyword>
<keyword evidence="6" id="KW-1133">Transmembrane helix</keyword>
<accession>A0A086L6X1</accession>
<keyword evidence="6" id="KW-0812">Transmembrane</keyword>
<evidence type="ECO:0000256" key="4">
    <source>
        <dbReference type="ARBA" id="ARBA00023315"/>
    </source>
</evidence>
<dbReference type="AlphaFoldDB" id="A0A086L6X1"/>
<sequence>MRSISFWLPSGASNAWSLGSRKPLSSCFCRAYHLHLLYLRGRISRRALLFLQHLTQSAAIGYAVCSCLYNAWPIIPAAFVQMIAVVQFMKMHSYSSTNMNFCDDMRQGKQTLGYPENVTLRNFCDYLFCPVLVYEPMYRRGGGFRPTYFVFKLFSMVGAMVVMYLACTSYLIPTMMRSPSMSITEAIFNEQSRGTQQPPSAREGGDEQKIHCG</sequence>
<dbReference type="VEuPathDB" id="ToxoDB:TGFOU_263710B"/>
<comment type="subcellular location">
    <subcellularLocation>
        <location evidence="1">Endoplasmic reticulum membrane</location>
        <topology evidence="1">Multi-pass membrane protein</topology>
    </subcellularLocation>
</comment>
<reference evidence="7 8" key="1">
    <citation type="submission" date="2014-07" db="EMBL/GenBank/DDBJ databases">
        <authorList>
            <person name="Sibley D."/>
            <person name="Venepally P."/>
            <person name="Karamycheva S."/>
            <person name="Hadjithomas M."/>
            <person name="Khan A."/>
            <person name="Brunk B."/>
            <person name="Roos D."/>
            <person name="Caler E."/>
            <person name="Lorenzi H."/>
        </authorList>
    </citation>
    <scope>NUCLEOTIDE SEQUENCE [LARGE SCALE GENOMIC DNA]</scope>
    <source>
        <strain evidence="7 8">FOU</strain>
    </source>
</reference>
<feature type="compositionally biased region" description="Polar residues" evidence="5">
    <location>
        <begin position="190"/>
        <end position="199"/>
    </location>
</feature>
<keyword evidence="6" id="KW-0472">Membrane</keyword>
<feature type="region of interest" description="Disordered" evidence="5">
    <location>
        <begin position="190"/>
        <end position="213"/>
    </location>
</feature>
<protein>
    <submittedName>
        <fullName evidence="7">Acyl-CoA:cholesterol acyltransferase alpha ACAT1-alpha</fullName>
        <ecNumber evidence="7">2.3.1.26</ecNumber>
    </submittedName>
</protein>
<evidence type="ECO:0000256" key="3">
    <source>
        <dbReference type="ARBA" id="ARBA00022824"/>
    </source>
</evidence>
<dbReference type="PANTHER" id="PTHR10408:SF9">
    <property type="entry name" value="STEROL O-ACYLTRANSFERASE 2-RELATED"/>
    <property type="match status" value="1"/>
</dbReference>
<dbReference type="Proteomes" id="UP000028838">
    <property type="component" value="Unassembled WGS sequence"/>
</dbReference>
<dbReference type="GO" id="GO:0005789">
    <property type="term" value="C:endoplasmic reticulum membrane"/>
    <property type="evidence" value="ECO:0007669"/>
    <property type="project" value="UniProtKB-SubCell"/>
</dbReference>